<accession>A0A8D5JMA8</accession>
<proteinExistence type="predicted"/>
<dbReference type="AlphaFoldDB" id="A0A8D5JMA8"/>
<dbReference type="EMBL" id="AP024086">
    <property type="protein sequence ID" value="BCL61387.1"/>
    <property type="molecule type" value="Genomic_DNA"/>
</dbReference>
<organism evidence="2 3">
    <name type="scientific">Desulfomarina profundi</name>
    <dbReference type="NCBI Taxonomy" id="2772557"/>
    <lineage>
        <taxon>Bacteria</taxon>
        <taxon>Pseudomonadati</taxon>
        <taxon>Thermodesulfobacteriota</taxon>
        <taxon>Desulfobulbia</taxon>
        <taxon>Desulfobulbales</taxon>
        <taxon>Desulfobulbaceae</taxon>
        <taxon>Desulfomarina</taxon>
    </lineage>
</organism>
<dbReference type="RefSeq" id="WP_228853844.1">
    <property type="nucleotide sequence ID" value="NZ_AP024086.1"/>
</dbReference>
<evidence type="ECO:0000313" key="2">
    <source>
        <dbReference type="EMBL" id="BCL61387.1"/>
    </source>
</evidence>
<keyword evidence="3" id="KW-1185">Reference proteome</keyword>
<dbReference type="InterPro" id="IPR013216">
    <property type="entry name" value="Methyltransf_11"/>
</dbReference>
<sequence>MKISRTSIPAAWTHYWAKNTEQPSHCLPDAPPVVSELLQTIWQQFFLTLPGKTKVLDLGTGNGTVLQTGHDTRTDLTLTGIDYVKSLPTIHDEITMMPGISFEDLPFANNTFGAVTSQFGIEYGDLSSAVTEFSRVTTDHASLLFVCHDTNSIIVEENRKRQTVLRHLLANGGLISTTLKLIRQKKTTRPKGRRRLDHLLNTSLKRFPEHPVILEVADRIAQILVESAPLEKLLALRQDMLMEDQRINALKKAALCANRAQDLTTTISGLKKNVNLEQIFIPGTTTPLAWKIHTQ</sequence>
<evidence type="ECO:0000259" key="1">
    <source>
        <dbReference type="Pfam" id="PF08241"/>
    </source>
</evidence>
<protein>
    <recommendedName>
        <fullName evidence="1">Methyltransferase type 11 domain-containing protein</fullName>
    </recommendedName>
</protein>
<dbReference type="Pfam" id="PF08241">
    <property type="entry name" value="Methyltransf_11"/>
    <property type="match status" value="1"/>
</dbReference>
<name>A0A8D5JMA8_9BACT</name>
<feature type="domain" description="Methyltransferase type 11" evidence="1">
    <location>
        <begin position="56"/>
        <end position="143"/>
    </location>
</feature>
<gene>
    <name evidence="2" type="ORF">DGMP_20800</name>
</gene>
<dbReference type="KEGG" id="dbk:DGMP_20800"/>
<reference evidence="2" key="1">
    <citation type="submission" date="2020-09" db="EMBL/GenBank/DDBJ databases">
        <title>Desulfogranum mesoprofundum gen. nov., sp. nov., a novel mesophilic, sulfate-reducing chemolithoautotroph isolated from a deep-sea hydrothermal vent chimney in the Suiyo Seamount.</title>
        <authorList>
            <person name="Hashimoto Y."/>
            <person name="Nakagawa S."/>
        </authorList>
    </citation>
    <scope>NUCLEOTIDE SEQUENCE</scope>
    <source>
        <strain evidence="2">KT2</strain>
    </source>
</reference>
<dbReference type="Proteomes" id="UP000826725">
    <property type="component" value="Chromosome"/>
</dbReference>
<evidence type="ECO:0000313" key="3">
    <source>
        <dbReference type="Proteomes" id="UP000826725"/>
    </source>
</evidence>
<dbReference type="GO" id="GO:0008757">
    <property type="term" value="F:S-adenosylmethionine-dependent methyltransferase activity"/>
    <property type="evidence" value="ECO:0007669"/>
    <property type="project" value="InterPro"/>
</dbReference>